<dbReference type="OrthoDB" id="515401at2759"/>
<keyword evidence="2" id="KW-0479">Metal-binding</keyword>
<feature type="region of interest" description="Disordered" evidence="9">
    <location>
        <begin position="1"/>
        <end position="169"/>
    </location>
</feature>
<dbReference type="GO" id="GO:0045944">
    <property type="term" value="P:positive regulation of transcription by RNA polymerase II"/>
    <property type="evidence" value="ECO:0007669"/>
    <property type="project" value="TreeGrafter"/>
</dbReference>
<evidence type="ECO:0000256" key="3">
    <source>
        <dbReference type="ARBA" id="ARBA00022771"/>
    </source>
</evidence>
<dbReference type="InterPro" id="IPR039355">
    <property type="entry name" value="Transcription_factor_GATA"/>
</dbReference>
<dbReference type="GO" id="GO:0005634">
    <property type="term" value="C:nucleus"/>
    <property type="evidence" value="ECO:0007669"/>
    <property type="project" value="UniProtKB-SubCell"/>
</dbReference>
<dbReference type="PANTHER" id="PTHR10071">
    <property type="entry name" value="TRANSCRIPTION FACTOR GATA FAMILY MEMBER"/>
    <property type="match status" value="1"/>
</dbReference>
<feature type="compositionally biased region" description="Acidic residues" evidence="9">
    <location>
        <begin position="124"/>
        <end position="144"/>
    </location>
</feature>
<feature type="domain" description="GATA-type" evidence="10">
    <location>
        <begin position="652"/>
        <end position="705"/>
    </location>
</feature>
<dbReference type="Proteomes" id="UP000707451">
    <property type="component" value="Unassembled WGS sequence"/>
</dbReference>
<keyword evidence="7" id="KW-0539">Nucleus</keyword>
<proteinExistence type="predicted"/>
<dbReference type="SMART" id="SM00401">
    <property type="entry name" value="ZnF_GATA"/>
    <property type="match status" value="1"/>
</dbReference>
<feature type="compositionally biased region" description="Basic residues" evidence="9">
    <location>
        <begin position="950"/>
        <end position="960"/>
    </location>
</feature>
<comment type="caution">
    <text evidence="11">The sequence shown here is derived from an EMBL/GenBank/DDBJ whole genome shotgun (WGS) entry which is preliminary data.</text>
</comment>
<feature type="region of interest" description="Disordered" evidence="9">
    <location>
        <begin position="419"/>
        <end position="444"/>
    </location>
</feature>
<evidence type="ECO:0000256" key="1">
    <source>
        <dbReference type="ARBA" id="ARBA00004123"/>
    </source>
</evidence>
<dbReference type="SUPFAM" id="SSF57716">
    <property type="entry name" value="Glucocorticoid receptor-like (DNA-binding domain)"/>
    <property type="match status" value="1"/>
</dbReference>
<dbReference type="InterPro" id="IPR013088">
    <property type="entry name" value="Znf_NHR/GATA"/>
</dbReference>
<evidence type="ECO:0000313" key="12">
    <source>
        <dbReference type="Proteomes" id="UP000707451"/>
    </source>
</evidence>
<keyword evidence="12" id="KW-1185">Reference proteome</keyword>
<feature type="region of interest" description="Disordered" evidence="9">
    <location>
        <begin position="866"/>
        <end position="966"/>
    </location>
</feature>
<dbReference type="GO" id="GO:0000981">
    <property type="term" value="F:DNA-binding transcription factor activity, RNA polymerase II-specific"/>
    <property type="evidence" value="ECO:0007669"/>
    <property type="project" value="TreeGrafter"/>
</dbReference>
<feature type="compositionally biased region" description="Basic and acidic residues" evidence="9">
    <location>
        <begin position="873"/>
        <end position="899"/>
    </location>
</feature>
<evidence type="ECO:0000256" key="8">
    <source>
        <dbReference type="PROSITE-ProRule" id="PRU00094"/>
    </source>
</evidence>
<dbReference type="Gene3D" id="3.30.50.10">
    <property type="entry name" value="Erythroid Transcription Factor GATA-1, subunit A"/>
    <property type="match status" value="1"/>
</dbReference>
<sequence length="1122" mass="123204">MSIPPYPTLLTSDHTKARTSLSPPRPTTTAIPSHTASTVSNTITTSTTNPTSPASSSSKNFNHTIHAPKAGRRTSSRQTTLESLLGPTLRLPIPSKANKPFLPEIKDGALRDGYSYNRDGSSGSEDEQDADVDDTYDEDNDDYEYNNGGQEKDDGEDENDVRSKEDPLASQVWKMYSKAKDSLDGQRMENMTWRMMSLSLNKKDTAAQNTINQPRPADTVSSAQGAPSSVAALADTHELAKSFQVAISITRTIPLSEQRTTIFFRDRKLDKHSGAGTGRSNANKDFTAAGQPQRRHSPNHHHQQERPKTTSPKRSPELTYYSNNNYNSVSKDFSVAGSIDHHQRHVEFPGSAAGASRTTELFSPTVQDSNNNMDHDTFQQQDDLSFDPNMDILNDNNTLPVDFGNISWHQNQLIPSATATTAPSFNGSGSGVSQSLPAFSQEDQQSVEFKQLQEHYAHLMLQGFTDIPNNTNDTNNSNNVNAGRPGPDSGYLEILGSGGVVHHHHQQQQQQQQMSPQQYTHQGMPPQPSSTDATHQQRSLQLSNSTFTNWSDPYPSENPGFVSPRVTTPPESPHQLRNFSNHSVPPAFDLHKNNTPQHPIQQPQPVVQNHYPVSNQSASTDSATEEDDGDGSETEDDEPSIAAAAAAAAAVEAASTQCTNCNTRTTPLWRRDADGNPLCNACGLFLKLHGRTRPLSLKSDVIRKRNRGGLNSKANLAGGAADKNRGGSKSSAEMNKSAILITKVAPNPCGRATIVSKDIDESAQSPLLPDPSGRGPAIGLFAPPPQSSATNRKRRPSTDVEVLQSGTDAVAVASAAAEVISYMDARDIQATMDALEQAGLQAPDMTGSLPLSELQYNPAAIEELHRSMQQQQQEEHQKQGQDRREHEQQQQQHQQHEANRQNMAYLTPPDDMLHMGHFAPQQQRQQQQQQQQEQRGVQGYNGPPFATMVHHQHHHHHQQHQHPQTTAQLPAHMFDESSMAAMNQLMGTDGLSSMAMYLLYNDMMSATGSHQPPQFQQHPLQPPQQQHQYQQNHHQHQQPFQREATPSDIASLLFGMSPAPADPHDGDDNDDDGDEGDLEDHGNAGNVTWMPSGQDPEQQQLQALTVLMGQYQASNNPLPSGR</sequence>
<organism evidence="11 12">
    <name type="scientific">Linnemannia hyalina</name>
    <dbReference type="NCBI Taxonomy" id="64524"/>
    <lineage>
        <taxon>Eukaryota</taxon>
        <taxon>Fungi</taxon>
        <taxon>Fungi incertae sedis</taxon>
        <taxon>Mucoromycota</taxon>
        <taxon>Mortierellomycotina</taxon>
        <taxon>Mortierellomycetes</taxon>
        <taxon>Mortierellales</taxon>
        <taxon>Mortierellaceae</taxon>
        <taxon>Linnemannia</taxon>
    </lineage>
</organism>
<dbReference type="FunFam" id="3.30.50.10:FF:000007">
    <property type="entry name" value="Nitrogen regulatory AreA, N-terminal"/>
    <property type="match status" value="1"/>
</dbReference>
<evidence type="ECO:0000256" key="4">
    <source>
        <dbReference type="ARBA" id="ARBA00022833"/>
    </source>
</evidence>
<feature type="compositionally biased region" description="Low complexity" evidence="9">
    <location>
        <begin position="507"/>
        <end position="522"/>
    </location>
</feature>
<reference evidence="11" key="1">
    <citation type="submission" date="2021-06" db="EMBL/GenBank/DDBJ databases">
        <title>Genome Sequence of Mortierella hyaline Strain SCG-10, a Cold-Adapted, Nitrate-Reducing Fungus Isolated from Soil in Minnesota, USA.</title>
        <authorList>
            <person name="Aldossari N."/>
        </authorList>
    </citation>
    <scope>NUCLEOTIDE SEQUENCE</scope>
    <source>
        <strain evidence="11">SCG-10</strain>
    </source>
</reference>
<dbReference type="GO" id="GO:0000122">
    <property type="term" value="P:negative regulation of transcription by RNA polymerase II"/>
    <property type="evidence" value="ECO:0007669"/>
    <property type="project" value="TreeGrafter"/>
</dbReference>
<dbReference type="Pfam" id="PF00320">
    <property type="entry name" value="GATA"/>
    <property type="match status" value="1"/>
</dbReference>
<feature type="compositionally biased region" description="Polar residues" evidence="9">
    <location>
        <begin position="529"/>
        <end position="551"/>
    </location>
</feature>
<feature type="compositionally biased region" description="Acidic residues" evidence="9">
    <location>
        <begin position="623"/>
        <end position="639"/>
    </location>
</feature>
<dbReference type="AlphaFoldDB" id="A0A9P7Y0A9"/>
<protein>
    <recommendedName>
        <fullName evidence="10">GATA-type domain-containing protein</fullName>
    </recommendedName>
</protein>
<dbReference type="GO" id="GO:0000978">
    <property type="term" value="F:RNA polymerase II cis-regulatory region sequence-specific DNA binding"/>
    <property type="evidence" value="ECO:0007669"/>
    <property type="project" value="TreeGrafter"/>
</dbReference>
<dbReference type="PROSITE" id="PS00344">
    <property type="entry name" value="GATA_ZN_FINGER_1"/>
    <property type="match status" value="1"/>
</dbReference>
<keyword evidence="5" id="KW-0805">Transcription regulation</keyword>
<evidence type="ECO:0000256" key="5">
    <source>
        <dbReference type="ARBA" id="ARBA00023015"/>
    </source>
</evidence>
<keyword evidence="4" id="KW-0862">Zinc</keyword>
<dbReference type="GO" id="GO:0008270">
    <property type="term" value="F:zinc ion binding"/>
    <property type="evidence" value="ECO:0007669"/>
    <property type="project" value="UniProtKB-KW"/>
</dbReference>
<feature type="compositionally biased region" description="Low complexity" evidence="9">
    <location>
        <begin position="1010"/>
        <end position="1041"/>
    </location>
</feature>
<dbReference type="Pfam" id="PF08550">
    <property type="entry name" value="GATA_AreA"/>
    <property type="match status" value="1"/>
</dbReference>
<comment type="subcellular location">
    <subcellularLocation>
        <location evidence="1">Nucleus</location>
    </subcellularLocation>
</comment>
<evidence type="ECO:0000256" key="6">
    <source>
        <dbReference type="ARBA" id="ARBA00023163"/>
    </source>
</evidence>
<feature type="region of interest" description="Disordered" evidence="9">
    <location>
        <begin position="1008"/>
        <end position="1100"/>
    </location>
</feature>
<dbReference type="PROSITE" id="PS50114">
    <property type="entry name" value="GATA_ZN_FINGER_2"/>
    <property type="match status" value="1"/>
</dbReference>
<feature type="compositionally biased region" description="Low complexity" evidence="9">
    <location>
        <begin position="469"/>
        <end position="481"/>
    </location>
</feature>
<feature type="region of interest" description="Disordered" evidence="9">
    <location>
        <begin position="758"/>
        <end position="798"/>
    </location>
</feature>
<feature type="compositionally biased region" description="Low complexity" evidence="9">
    <location>
        <begin position="596"/>
        <end position="608"/>
    </location>
</feature>
<feature type="compositionally biased region" description="Acidic residues" evidence="9">
    <location>
        <begin position="1065"/>
        <end position="1078"/>
    </location>
</feature>
<dbReference type="PRINTS" id="PR00619">
    <property type="entry name" value="GATAZNFINGER"/>
</dbReference>
<feature type="region of interest" description="Disordered" evidence="9">
    <location>
        <begin position="467"/>
        <end position="648"/>
    </location>
</feature>
<evidence type="ECO:0000256" key="2">
    <source>
        <dbReference type="ARBA" id="ARBA00022723"/>
    </source>
</evidence>
<evidence type="ECO:0000313" key="11">
    <source>
        <dbReference type="EMBL" id="KAG9069832.1"/>
    </source>
</evidence>
<accession>A0A9P7Y0A9</accession>
<dbReference type="PANTHER" id="PTHR10071:SF281">
    <property type="entry name" value="BOX A-BINDING FACTOR-RELATED"/>
    <property type="match status" value="1"/>
</dbReference>
<keyword evidence="3 8" id="KW-0863">Zinc-finger</keyword>
<gene>
    <name evidence="11" type="ORF">KI688_009157</name>
</gene>
<keyword evidence="6" id="KW-0804">Transcription</keyword>
<feature type="compositionally biased region" description="Low complexity" evidence="9">
    <location>
        <begin position="921"/>
        <end position="935"/>
    </location>
</feature>
<feature type="region of interest" description="Disordered" evidence="9">
    <location>
        <begin position="271"/>
        <end position="322"/>
    </location>
</feature>
<evidence type="ECO:0000256" key="7">
    <source>
        <dbReference type="ARBA" id="ARBA00023242"/>
    </source>
</evidence>
<feature type="compositionally biased region" description="Polar residues" evidence="9">
    <location>
        <begin position="1085"/>
        <end position="1100"/>
    </location>
</feature>
<dbReference type="EMBL" id="JAHRHY010000004">
    <property type="protein sequence ID" value="KAG9069832.1"/>
    <property type="molecule type" value="Genomic_DNA"/>
</dbReference>
<feature type="compositionally biased region" description="Low complexity" evidence="9">
    <location>
        <begin position="35"/>
        <end position="58"/>
    </location>
</feature>
<evidence type="ECO:0000256" key="9">
    <source>
        <dbReference type="SAM" id="MobiDB-lite"/>
    </source>
</evidence>
<dbReference type="InterPro" id="IPR013860">
    <property type="entry name" value="AreA_GATA"/>
</dbReference>
<dbReference type="InterPro" id="IPR000679">
    <property type="entry name" value="Znf_GATA"/>
</dbReference>
<feature type="region of interest" description="Disordered" evidence="9">
    <location>
        <begin position="713"/>
        <end position="733"/>
    </location>
</feature>
<evidence type="ECO:0000259" key="10">
    <source>
        <dbReference type="PROSITE" id="PS50114"/>
    </source>
</evidence>
<name>A0A9P7Y0A9_9FUNG</name>
<dbReference type="CDD" id="cd00202">
    <property type="entry name" value="ZnF_GATA"/>
    <property type="match status" value="1"/>
</dbReference>